<evidence type="ECO:0000313" key="2">
    <source>
        <dbReference type="EMBL" id="CAJ0592133.1"/>
    </source>
</evidence>
<evidence type="ECO:0000259" key="1">
    <source>
        <dbReference type="Pfam" id="PF10551"/>
    </source>
</evidence>
<accession>A0AA36GHX7</accession>
<dbReference type="InterPro" id="IPR052797">
    <property type="entry name" value="RegFact_GeneExpr_CellDeath"/>
</dbReference>
<comment type="caution">
    <text evidence="2">The sequence shown here is derived from an EMBL/GenBank/DDBJ whole genome shotgun (WGS) entry which is preliminary data.</text>
</comment>
<dbReference type="Proteomes" id="UP001176961">
    <property type="component" value="Unassembled WGS sequence"/>
</dbReference>
<reference evidence="2" key="1">
    <citation type="submission" date="2023-07" db="EMBL/GenBank/DDBJ databases">
        <authorList>
            <consortium name="CYATHOMIX"/>
        </authorList>
    </citation>
    <scope>NUCLEOTIDE SEQUENCE</scope>
    <source>
        <strain evidence="2">N/A</strain>
    </source>
</reference>
<sequence length="686" mass="78164">MEEKTNTKLVIRRTARSSRGNIYTYVCQHSRGTDAEIDPKELKRRYTKRKHVVKNCSAFAKVHVRGDGFIELHACFDHIGHVSDNAWLPLTADDRTRVKSLIEEGVPPSLIVSKLRSEHWDENLSHSMQARICYLTTRDVSRIAEQNGLLHGQYRRNDLDSLKMLMSQSPDIAKYRLVFTENATGDGFIAAFVTSTGQKHLELYSHRGIVFDDTFNVSRYALRLATLLVSDDAGNGFPCAHLLAFRMTSAEIAILFELIKECVPQFDPSIVMTDDTYIFYNGFKTVFPNSRAAKVLCSFHVSQTVLRKHKELLNKCDISTAERLFHATLFEMNPVKFENNFCVYTTWLNSIGAKKMVDYIEKNLRGRQREWALCYRRGAQFTTTNHAESFHNTLKHVLLQSKQNSRLDAVVYTLLRNSSDRELHLIAMNHKHENPSKRQKQNISAHKDALRLYTGVPGAIKQISSTKYKVLSFLGVAKPEYEVTITEEPCDCNEKLNSHCARCGACYKRIFCECRESYKSGVSCLHSHALATFSEQVRNILQSQSQHSMRSTFSSGAPLQALPPSLESENDPADFISAAPEDVLRKDDVKELFQVFEGTQAHLAEIARRLLKENRADLLKDLNNNLERVTQEVPEDINPALARRLPMQVPGTGKKPSLIQPFKTRTKLKAEARERRQFKDLSNTNC</sequence>
<evidence type="ECO:0000313" key="3">
    <source>
        <dbReference type="Proteomes" id="UP001176961"/>
    </source>
</evidence>
<dbReference type="PANTHER" id="PTHR33936">
    <property type="entry name" value="PROTEIN CBG17840"/>
    <property type="match status" value="1"/>
</dbReference>
<organism evidence="2 3">
    <name type="scientific">Cylicocyclus nassatus</name>
    <name type="common">Nematode worm</name>
    <dbReference type="NCBI Taxonomy" id="53992"/>
    <lineage>
        <taxon>Eukaryota</taxon>
        <taxon>Metazoa</taxon>
        <taxon>Ecdysozoa</taxon>
        <taxon>Nematoda</taxon>
        <taxon>Chromadorea</taxon>
        <taxon>Rhabditida</taxon>
        <taxon>Rhabditina</taxon>
        <taxon>Rhabditomorpha</taxon>
        <taxon>Strongyloidea</taxon>
        <taxon>Strongylidae</taxon>
        <taxon>Cylicocyclus</taxon>
    </lineage>
</organism>
<keyword evidence="3" id="KW-1185">Reference proteome</keyword>
<feature type="domain" description="MULE transposase" evidence="1">
    <location>
        <begin position="209"/>
        <end position="303"/>
    </location>
</feature>
<dbReference type="AlphaFoldDB" id="A0AA36GHX7"/>
<dbReference type="EMBL" id="CATQJL010000001">
    <property type="protein sequence ID" value="CAJ0592133.1"/>
    <property type="molecule type" value="Genomic_DNA"/>
</dbReference>
<proteinExistence type="predicted"/>
<dbReference type="PANTHER" id="PTHR33936:SF24">
    <property type="entry name" value="C2H2-TYPE DOMAIN-CONTAINING PROTEIN"/>
    <property type="match status" value="1"/>
</dbReference>
<protein>
    <recommendedName>
        <fullName evidence="1">MULE transposase domain-containing protein</fullName>
    </recommendedName>
</protein>
<dbReference type="InterPro" id="IPR018289">
    <property type="entry name" value="MULE_transposase_dom"/>
</dbReference>
<name>A0AA36GHX7_CYLNA</name>
<dbReference type="Pfam" id="PF10551">
    <property type="entry name" value="MULE"/>
    <property type="match status" value="1"/>
</dbReference>
<gene>
    <name evidence="2" type="ORF">CYNAS_LOCUS4116</name>
</gene>